<protein>
    <submittedName>
        <fullName evidence="3">Phage replication initiation protein</fullName>
    </submittedName>
</protein>
<accession>A0ABS2PG70</accession>
<proteinExistence type="predicted"/>
<comment type="caution">
    <text evidence="3">The sequence shown here is derived from an EMBL/GenBank/DDBJ whole genome shotgun (WGS) entry which is preliminary data.</text>
</comment>
<dbReference type="Pfam" id="PF02486">
    <property type="entry name" value="Rep_trans"/>
    <property type="match status" value="1"/>
</dbReference>
<dbReference type="Pfam" id="PF18106">
    <property type="entry name" value="Rol_Rep_N"/>
    <property type="match status" value="1"/>
</dbReference>
<sequence length="348" mass="40392">MTTQQEPPLANRGVVIENENENPLTAMVDYLRVSFKTHDVDLILENVVHLQKDYMQELESGFYGYIGTFQLDFIKVYYSKPGDNRGILVEMSGKGCRQFETFLKWRKKSWFDFFQDCINHGGKFSRFDLAMDDRKTYFAVPMLLEKVKNGEAISRFRKSDFNGSLDIADGTNGGTTLYFGSKKSEAYLCFYEKNYEQAEKLNVPLEEFGDWNRYELRLKNDRAQMAVKSLIESRDLLSIAMQIINNYLRFVDANEKVSREQWKTSEFWLAFIGDVGRLSLFMKPEDDFYEKSRKWLQNSCAPTMKMVLEADRVLGTQDLSDMVVNAEMSSKQEKMLDVLLADVGDMVC</sequence>
<evidence type="ECO:0000259" key="2">
    <source>
        <dbReference type="Pfam" id="PF18106"/>
    </source>
</evidence>
<reference evidence="3 4" key="1">
    <citation type="submission" date="2021-01" db="EMBL/GenBank/DDBJ databases">
        <title>Genomic Encyclopedia of Type Strains, Phase IV (KMG-IV): sequencing the most valuable type-strain genomes for metagenomic binning, comparative biology and taxonomic classification.</title>
        <authorList>
            <person name="Goeker M."/>
        </authorList>
    </citation>
    <scope>NUCLEOTIDE SEQUENCE [LARGE SCALE GENOMIC DNA]</scope>
    <source>
        <strain evidence="3 4">DSM 25540</strain>
    </source>
</reference>
<dbReference type="EMBL" id="JAFBEC010000012">
    <property type="protein sequence ID" value="MBM7634430.1"/>
    <property type="molecule type" value="Genomic_DNA"/>
</dbReference>
<feature type="domain" description="Rolling Circle replication initiation protein N-terminal" evidence="2">
    <location>
        <begin position="26"/>
        <end position="115"/>
    </location>
</feature>
<evidence type="ECO:0000313" key="4">
    <source>
        <dbReference type="Proteomes" id="UP000741863"/>
    </source>
</evidence>
<gene>
    <name evidence="3" type="ORF">JOD17_003536</name>
</gene>
<evidence type="ECO:0000259" key="1">
    <source>
        <dbReference type="Pfam" id="PF02486"/>
    </source>
</evidence>
<dbReference type="InterPro" id="IPR040819">
    <property type="entry name" value="Rol_Rep_N"/>
</dbReference>
<evidence type="ECO:0000313" key="3">
    <source>
        <dbReference type="EMBL" id="MBM7634430.1"/>
    </source>
</evidence>
<dbReference type="Proteomes" id="UP000741863">
    <property type="component" value="Unassembled WGS sequence"/>
</dbReference>
<dbReference type="InterPro" id="IPR003491">
    <property type="entry name" value="REP-like_C"/>
</dbReference>
<keyword evidence="4" id="KW-1185">Reference proteome</keyword>
<organism evidence="3 4">
    <name type="scientific">Geomicrobium sediminis</name>
    <dbReference type="NCBI Taxonomy" id="1347788"/>
    <lineage>
        <taxon>Bacteria</taxon>
        <taxon>Bacillati</taxon>
        <taxon>Bacillota</taxon>
        <taxon>Bacilli</taxon>
        <taxon>Bacillales</taxon>
        <taxon>Geomicrobium</taxon>
    </lineage>
</organism>
<name>A0ABS2PG70_9BACL</name>
<feature type="domain" description="Replication initiation protein-like C-terminal" evidence="1">
    <location>
        <begin position="122"/>
        <end position="323"/>
    </location>
</feature>
<dbReference type="RefSeq" id="WP_204699214.1">
    <property type="nucleotide sequence ID" value="NZ_JAFBEC010000012.1"/>
</dbReference>